<dbReference type="EMBL" id="CP046314">
    <property type="protein sequence ID" value="QGS09046.1"/>
    <property type="molecule type" value="Genomic_DNA"/>
</dbReference>
<dbReference type="Proteomes" id="UP000425411">
    <property type="component" value="Chromosome"/>
</dbReference>
<evidence type="ECO:0000313" key="2">
    <source>
        <dbReference type="Proteomes" id="UP000425411"/>
    </source>
</evidence>
<accession>A0AAP9HDP4</accession>
<dbReference type="AlphaFoldDB" id="A0AAP9HDP4"/>
<reference evidence="1 2" key="1">
    <citation type="submission" date="2019-11" db="EMBL/GenBank/DDBJ databases">
        <title>FDA dAtabase for Regulatory Grade micrObial Sequences (FDA-ARGOS): Supporting development and validation of Infectious Disease Dx tests.</title>
        <authorList>
            <person name="Turner S."/>
            <person name="Byrd R."/>
            <person name="Tallon L."/>
            <person name="Sadzewicz L."/>
            <person name="Vavikolanu K."/>
            <person name="Mehta A."/>
            <person name="Aluvathingal J."/>
            <person name="Nadendla S."/>
            <person name="Myers T."/>
            <person name="Yan Y."/>
            <person name="Sichtig H."/>
        </authorList>
    </citation>
    <scope>NUCLEOTIDE SEQUENCE [LARGE SCALE GENOMIC DNA]</scope>
    <source>
        <strain evidence="1 2">FDAARGOS_741</strain>
    </source>
</reference>
<proteinExistence type="predicted"/>
<sequence>MNKILKIAAVFVLGIGVLTGCTDKVAQKITNDTEKTQDVTTNMLKDDANVDQQNQQENKDNNVVNKNENQTIVPTNRNNTNKYNHNFNEAGKILELMNYSLLNFKGSTVANAIRYSVIDNGTDNQIVFAPATYVLDLINTYNEGTYNLKDVFAKLDAERGITFMELDKSKVEYTQEELEKLVKDNNTIVYFKKDNAFALRYIAGIGGATDSIFAPVERWEVQGDRIIIPFVTIATNRPTGVITLRLNNKQYASGQHKTMYYIEKFVIY</sequence>
<organism evidence="1 2">
    <name type="scientific">Gemella morbillorum</name>
    <dbReference type="NCBI Taxonomy" id="29391"/>
    <lineage>
        <taxon>Bacteria</taxon>
        <taxon>Bacillati</taxon>
        <taxon>Bacillota</taxon>
        <taxon>Bacilli</taxon>
        <taxon>Bacillales</taxon>
        <taxon>Gemellaceae</taxon>
        <taxon>Gemella</taxon>
    </lineage>
</organism>
<dbReference type="PROSITE" id="PS51257">
    <property type="entry name" value="PROKAR_LIPOPROTEIN"/>
    <property type="match status" value="1"/>
</dbReference>
<gene>
    <name evidence="1" type="ORF">FOC49_03760</name>
</gene>
<evidence type="ECO:0008006" key="3">
    <source>
        <dbReference type="Google" id="ProtNLM"/>
    </source>
</evidence>
<protein>
    <recommendedName>
        <fullName evidence="3">Lipoprotein</fullName>
    </recommendedName>
</protein>
<name>A0AAP9HDP4_9BACL</name>
<keyword evidence="2" id="KW-1185">Reference proteome</keyword>
<evidence type="ECO:0000313" key="1">
    <source>
        <dbReference type="EMBL" id="QGS09046.1"/>
    </source>
</evidence>
<dbReference type="RefSeq" id="WP_004633918.1">
    <property type="nucleotide sequence ID" value="NZ_CP046314.1"/>
</dbReference>